<evidence type="ECO:0000313" key="9">
    <source>
        <dbReference type="Proteomes" id="UP000570595"/>
    </source>
</evidence>
<dbReference type="AlphaFoldDB" id="A0A7J6KN45"/>
<dbReference type="FunFam" id="3.30.70.270:FF:000020">
    <property type="entry name" value="Transposon Tf2-6 polyprotein-like Protein"/>
    <property type="match status" value="1"/>
</dbReference>
<evidence type="ECO:0000256" key="3">
    <source>
        <dbReference type="ARBA" id="ARBA00022722"/>
    </source>
</evidence>
<dbReference type="GO" id="GO:0004519">
    <property type="term" value="F:endonuclease activity"/>
    <property type="evidence" value="ECO:0007669"/>
    <property type="project" value="UniProtKB-KW"/>
</dbReference>
<dbReference type="EMBL" id="JABAHT010001999">
    <property type="protein sequence ID" value="KAF4648039.1"/>
    <property type="molecule type" value="Genomic_DNA"/>
</dbReference>
<sequence>EHLGGARVFSTLDLRSGYWQIPVRPEDQRKTAFCPGPGFPLYEWVRMPFGLASAPATFQRLMDLILGHLPFVRVYLDDVLIFSRSAEEHLEHLRIVFDLLRAAGMTIAAEKCELFQDRVTYLGHRFDRSGMSPDLGKVEVILRWPSPRSAPALRSFLGLAGYYRNFVPHFADRSRCLYELLTCCTKDKVVDLASRWGELHELALNDLKRAIADLPLLAYPDFSRSFQLMTDASDVAIGAVLEQAFFSQALTPTQKVWPVYEREAYAVFKALERFRPLLWGYHFDLVVYSDHKPLEWIQTATTPKVQRWLISMSQFKFKVLYKKGRANVVADALSRVVLPDDEGEPAGSHVPAKAVERLGGRILEVQEEYPVPEKLQGSLLPACVLTVGDRWSTEELVGQQEDDQVIRV</sequence>
<dbReference type="CDD" id="cd01647">
    <property type="entry name" value="RT_LTR"/>
    <property type="match status" value="1"/>
</dbReference>
<dbReference type="GO" id="GO:0003964">
    <property type="term" value="F:RNA-directed DNA polymerase activity"/>
    <property type="evidence" value="ECO:0007669"/>
    <property type="project" value="UniProtKB-KW"/>
</dbReference>
<dbReference type="Proteomes" id="UP000570595">
    <property type="component" value="Unassembled WGS sequence"/>
</dbReference>
<dbReference type="PROSITE" id="PS50878">
    <property type="entry name" value="RT_POL"/>
    <property type="match status" value="1"/>
</dbReference>
<dbReference type="InterPro" id="IPR000477">
    <property type="entry name" value="RT_dom"/>
</dbReference>
<dbReference type="CDD" id="cd09274">
    <property type="entry name" value="RNase_HI_RT_Ty3"/>
    <property type="match status" value="1"/>
</dbReference>
<reference evidence="8 9" key="1">
    <citation type="submission" date="2020-04" db="EMBL/GenBank/DDBJ databases">
        <title>Perkinsus olseni comparative genomics.</title>
        <authorList>
            <person name="Bogema D.R."/>
        </authorList>
    </citation>
    <scope>NUCLEOTIDE SEQUENCE [LARGE SCALE GENOMIC DNA]</scope>
    <source>
        <strain evidence="8">ATCC PRA-179</strain>
    </source>
</reference>
<keyword evidence="3" id="KW-0540">Nuclease</keyword>
<dbReference type="InterPro" id="IPR041373">
    <property type="entry name" value="RT_RNaseH"/>
</dbReference>
<dbReference type="PANTHER" id="PTHR37984:SF5">
    <property type="entry name" value="PROTEIN NYNRIN-LIKE"/>
    <property type="match status" value="1"/>
</dbReference>
<accession>A0A7J6KN45</accession>
<keyword evidence="5" id="KW-0378">Hydrolase</keyword>
<proteinExistence type="predicted"/>
<evidence type="ECO:0000256" key="2">
    <source>
        <dbReference type="ARBA" id="ARBA00022695"/>
    </source>
</evidence>
<evidence type="ECO:0000259" key="7">
    <source>
        <dbReference type="PROSITE" id="PS50878"/>
    </source>
</evidence>
<feature type="non-terminal residue" evidence="8">
    <location>
        <position position="408"/>
    </location>
</feature>
<feature type="domain" description="Reverse transcriptase" evidence="7">
    <location>
        <begin position="1"/>
        <end position="126"/>
    </location>
</feature>
<dbReference type="PANTHER" id="PTHR37984">
    <property type="entry name" value="PROTEIN CBG26694"/>
    <property type="match status" value="1"/>
</dbReference>
<dbReference type="InterPro" id="IPR043128">
    <property type="entry name" value="Rev_trsase/Diguanyl_cyclase"/>
</dbReference>
<keyword evidence="1" id="KW-0808">Transferase</keyword>
<keyword evidence="6" id="KW-0695">RNA-directed DNA polymerase</keyword>
<evidence type="ECO:0000256" key="6">
    <source>
        <dbReference type="ARBA" id="ARBA00022918"/>
    </source>
</evidence>
<keyword evidence="4" id="KW-0255">Endonuclease</keyword>
<comment type="caution">
    <text evidence="8">The sequence shown here is derived from an EMBL/GenBank/DDBJ whole genome shotgun (WGS) entry which is preliminary data.</text>
</comment>
<protein>
    <recommendedName>
        <fullName evidence="7">Reverse transcriptase domain-containing protein</fullName>
    </recommendedName>
</protein>
<dbReference type="OrthoDB" id="2013610at2759"/>
<feature type="non-terminal residue" evidence="8">
    <location>
        <position position="1"/>
    </location>
</feature>
<dbReference type="InterPro" id="IPR050951">
    <property type="entry name" value="Retrovirus_Pol_polyprotein"/>
</dbReference>
<name>A0A7J6KN45_PEROL</name>
<evidence type="ECO:0000256" key="1">
    <source>
        <dbReference type="ARBA" id="ARBA00022679"/>
    </source>
</evidence>
<dbReference type="Gene3D" id="3.30.70.270">
    <property type="match status" value="2"/>
</dbReference>
<dbReference type="Pfam" id="PF17917">
    <property type="entry name" value="RT_RNaseH"/>
    <property type="match status" value="1"/>
</dbReference>
<dbReference type="GO" id="GO:0016787">
    <property type="term" value="F:hydrolase activity"/>
    <property type="evidence" value="ECO:0007669"/>
    <property type="project" value="UniProtKB-KW"/>
</dbReference>
<dbReference type="InterPro" id="IPR043502">
    <property type="entry name" value="DNA/RNA_pol_sf"/>
</dbReference>
<dbReference type="SUPFAM" id="SSF56672">
    <property type="entry name" value="DNA/RNA polymerases"/>
    <property type="match status" value="1"/>
</dbReference>
<evidence type="ECO:0000256" key="5">
    <source>
        <dbReference type="ARBA" id="ARBA00022801"/>
    </source>
</evidence>
<organism evidence="8 9">
    <name type="scientific">Perkinsus olseni</name>
    <name type="common">Perkinsus atlanticus</name>
    <dbReference type="NCBI Taxonomy" id="32597"/>
    <lineage>
        <taxon>Eukaryota</taxon>
        <taxon>Sar</taxon>
        <taxon>Alveolata</taxon>
        <taxon>Perkinsozoa</taxon>
        <taxon>Perkinsea</taxon>
        <taxon>Perkinsida</taxon>
        <taxon>Perkinsidae</taxon>
        <taxon>Perkinsus</taxon>
    </lineage>
</organism>
<dbReference type="Pfam" id="PF00078">
    <property type="entry name" value="RVT_1"/>
    <property type="match status" value="1"/>
</dbReference>
<gene>
    <name evidence="8" type="ORF">FOZ61_003208</name>
</gene>
<evidence type="ECO:0000256" key="4">
    <source>
        <dbReference type="ARBA" id="ARBA00022759"/>
    </source>
</evidence>
<keyword evidence="2" id="KW-0548">Nucleotidyltransferase</keyword>
<evidence type="ECO:0000313" key="8">
    <source>
        <dbReference type="EMBL" id="KAF4648039.1"/>
    </source>
</evidence>